<evidence type="ECO:0000313" key="5">
    <source>
        <dbReference type="Proteomes" id="UP001157974"/>
    </source>
</evidence>
<evidence type="ECO:0000259" key="3">
    <source>
        <dbReference type="PROSITE" id="PS50888"/>
    </source>
</evidence>
<dbReference type="Proteomes" id="UP001157974">
    <property type="component" value="Unassembled WGS sequence"/>
</dbReference>
<evidence type="ECO:0000256" key="2">
    <source>
        <dbReference type="SAM" id="MobiDB-lite"/>
    </source>
</evidence>
<proteinExistence type="predicted"/>
<feature type="compositionally biased region" description="Basic and acidic residues" evidence="2">
    <location>
        <begin position="107"/>
        <end position="118"/>
    </location>
</feature>
<evidence type="ECO:0000313" key="4">
    <source>
        <dbReference type="EMBL" id="KAJ8903448.1"/>
    </source>
</evidence>
<dbReference type="SUPFAM" id="SSF47459">
    <property type="entry name" value="HLH, helix-loop-helix DNA-binding domain"/>
    <property type="match status" value="1"/>
</dbReference>
<feature type="region of interest" description="Disordered" evidence="2">
    <location>
        <begin position="28"/>
        <end position="118"/>
    </location>
</feature>
<keyword evidence="1" id="KW-0175">Coiled coil</keyword>
<reference evidence="4 5" key="1">
    <citation type="journal article" date="2023" name="Nat. Commun.">
        <title>Origin of minicircular mitochondrial genomes in red algae.</title>
        <authorList>
            <person name="Lee Y."/>
            <person name="Cho C.H."/>
            <person name="Lee Y.M."/>
            <person name="Park S.I."/>
            <person name="Yang J.H."/>
            <person name="West J.A."/>
            <person name="Bhattacharya D."/>
            <person name="Yoon H.S."/>
        </authorList>
    </citation>
    <scope>NUCLEOTIDE SEQUENCE [LARGE SCALE GENOMIC DNA]</scope>
    <source>
        <strain evidence="4 5">CCMP1338</strain>
        <tissue evidence="4">Whole cell</tissue>
    </source>
</reference>
<gene>
    <name evidence="4" type="ORF">NDN08_004556</name>
</gene>
<dbReference type="Pfam" id="PF00010">
    <property type="entry name" value="HLH"/>
    <property type="match status" value="1"/>
</dbReference>
<organism evidence="4 5">
    <name type="scientific">Rhodosorus marinus</name>
    <dbReference type="NCBI Taxonomy" id="101924"/>
    <lineage>
        <taxon>Eukaryota</taxon>
        <taxon>Rhodophyta</taxon>
        <taxon>Stylonematophyceae</taxon>
        <taxon>Stylonematales</taxon>
        <taxon>Stylonemataceae</taxon>
        <taxon>Rhodosorus</taxon>
    </lineage>
</organism>
<dbReference type="GO" id="GO:0046983">
    <property type="term" value="F:protein dimerization activity"/>
    <property type="evidence" value="ECO:0007669"/>
    <property type="project" value="InterPro"/>
</dbReference>
<protein>
    <recommendedName>
        <fullName evidence="3">BHLH domain-containing protein</fullName>
    </recommendedName>
</protein>
<feature type="coiled-coil region" evidence="1">
    <location>
        <begin position="146"/>
        <end position="208"/>
    </location>
</feature>
<name>A0AAV8UPC9_9RHOD</name>
<evidence type="ECO:0000256" key="1">
    <source>
        <dbReference type="SAM" id="Coils"/>
    </source>
</evidence>
<keyword evidence="5" id="KW-1185">Reference proteome</keyword>
<dbReference type="InterPro" id="IPR036638">
    <property type="entry name" value="HLH_DNA-bd_sf"/>
</dbReference>
<dbReference type="EMBL" id="JAMWBK010000007">
    <property type="protein sequence ID" value="KAJ8903448.1"/>
    <property type="molecule type" value="Genomic_DNA"/>
</dbReference>
<dbReference type="PROSITE" id="PS50888">
    <property type="entry name" value="BHLH"/>
    <property type="match status" value="1"/>
</dbReference>
<feature type="domain" description="BHLH" evidence="3">
    <location>
        <begin position="105"/>
        <end position="156"/>
    </location>
</feature>
<dbReference type="AlphaFoldDB" id="A0AAV8UPC9"/>
<accession>A0AAV8UPC9</accession>
<dbReference type="SMART" id="SM00353">
    <property type="entry name" value="HLH"/>
    <property type="match status" value="1"/>
</dbReference>
<dbReference type="InterPro" id="IPR011598">
    <property type="entry name" value="bHLH_dom"/>
</dbReference>
<dbReference type="Gene3D" id="4.10.280.10">
    <property type="entry name" value="Helix-loop-helix DNA-binding domain"/>
    <property type="match status" value="1"/>
</dbReference>
<comment type="caution">
    <text evidence="4">The sequence shown here is derived from an EMBL/GenBank/DDBJ whole genome shotgun (WGS) entry which is preliminary data.</text>
</comment>
<sequence length="273" mass="30744">MDFNAVNQFIKDITRNNQVAGTVDVVQGVGEGGSHSGKRGRNVESRQKGRAKNVNRRAAAADDDEGDSRRTITTRKRPAEDWVSDKAPAVLSSGGSENEGLPLMSIPERKREREKRRREGLNLKFNELALMLPRSANGRLDKEGILIEVMDNLKRLNKVIMELNMQNQNLKSEIDELRQEKAELRTDKTYVRAELDAAREEINTLKADHLMLWRKLRQQVNDSMAMGRPSNPSDPMLDVALRTKLLGEGNSSEELQELNNVDTSKVTSHNECA</sequence>
<dbReference type="Gene3D" id="1.20.5.340">
    <property type="match status" value="1"/>
</dbReference>